<dbReference type="AlphaFoldDB" id="A0A917SFP8"/>
<evidence type="ECO:0000313" key="2">
    <source>
        <dbReference type="EMBL" id="GGL75491.1"/>
    </source>
</evidence>
<accession>A0A917SFP8</accession>
<keyword evidence="3" id="KW-1185">Reference proteome</keyword>
<evidence type="ECO:0000313" key="3">
    <source>
        <dbReference type="Proteomes" id="UP000613840"/>
    </source>
</evidence>
<dbReference type="Proteomes" id="UP000613840">
    <property type="component" value="Unassembled WGS sequence"/>
</dbReference>
<dbReference type="GO" id="GO:0016810">
    <property type="term" value="F:hydrolase activity, acting on carbon-nitrogen (but not peptide) bonds"/>
    <property type="evidence" value="ECO:0007669"/>
    <property type="project" value="InterPro"/>
</dbReference>
<dbReference type="SUPFAM" id="SSF51338">
    <property type="entry name" value="Composite domain of metallo-dependent hydrolases"/>
    <property type="match status" value="1"/>
</dbReference>
<reference evidence="2" key="2">
    <citation type="submission" date="2020-09" db="EMBL/GenBank/DDBJ databases">
        <authorList>
            <person name="Sun Q."/>
            <person name="Zhou Y."/>
        </authorList>
    </citation>
    <scope>NUCLEOTIDE SEQUENCE</scope>
    <source>
        <strain evidence="2">CGMCC 4.7306</strain>
    </source>
</reference>
<protein>
    <submittedName>
        <fullName evidence="2">Amidohydrolase</fullName>
    </submittedName>
</protein>
<comment type="caution">
    <text evidence="2">The sequence shown here is derived from an EMBL/GenBank/DDBJ whole genome shotgun (WGS) entry which is preliminary data.</text>
</comment>
<dbReference type="SUPFAM" id="SSF51556">
    <property type="entry name" value="Metallo-dependent hydrolases"/>
    <property type="match status" value="1"/>
</dbReference>
<dbReference type="InterPro" id="IPR032466">
    <property type="entry name" value="Metal_Hydrolase"/>
</dbReference>
<dbReference type="EMBL" id="BMMZ01000011">
    <property type="protein sequence ID" value="GGL75491.1"/>
    <property type="molecule type" value="Genomic_DNA"/>
</dbReference>
<dbReference type="InterPro" id="IPR013108">
    <property type="entry name" value="Amidohydro_3"/>
</dbReference>
<dbReference type="PANTHER" id="PTHR22642:SF2">
    <property type="entry name" value="PROTEIN LONG AFTER FAR-RED 3"/>
    <property type="match status" value="1"/>
</dbReference>
<dbReference type="Pfam" id="PF07969">
    <property type="entry name" value="Amidohydro_3"/>
    <property type="match status" value="1"/>
</dbReference>
<reference evidence="2" key="1">
    <citation type="journal article" date="2014" name="Int. J. Syst. Evol. Microbiol.">
        <title>Complete genome sequence of Corynebacterium casei LMG S-19264T (=DSM 44701T), isolated from a smear-ripened cheese.</title>
        <authorList>
            <consortium name="US DOE Joint Genome Institute (JGI-PGF)"/>
            <person name="Walter F."/>
            <person name="Albersmeier A."/>
            <person name="Kalinowski J."/>
            <person name="Ruckert C."/>
        </authorList>
    </citation>
    <scope>NUCLEOTIDE SEQUENCE</scope>
    <source>
        <strain evidence="2">CGMCC 4.7306</strain>
    </source>
</reference>
<evidence type="ECO:0000259" key="1">
    <source>
        <dbReference type="Pfam" id="PF07969"/>
    </source>
</evidence>
<feature type="domain" description="Amidohydrolase 3" evidence="1">
    <location>
        <begin position="40"/>
        <end position="492"/>
    </location>
</feature>
<dbReference type="Gene3D" id="3.20.20.140">
    <property type="entry name" value="Metal-dependent hydrolases"/>
    <property type="match status" value="1"/>
</dbReference>
<sequence>MGAYWVVDVRRPGEEQRLDLHVADGRVTEVVDHQEARPGRVIDADGRWLIPGLFDGHVHATQYAIDRSRIGLVGVSSAAEAVEVVAAALDRPGQDGGARRAAARDGVPVVGARFRDGLWPDVPTTRLLDERFGDLPVIMVSGDLHCGWANRAGWSMLGITEPPEGVLREKLWMDALGRIPQPRSGSTDELLDTALREAAGRGLVGLRDFEFADNLSSWERRRAAGGIGIRVQAGIIAEYLAAGNARGLRTGDVLAGTDGLVTMGPLKVLIDGSLNTRTAYCHTPYPDGDHYGELVVDHDSLVAQMQLARQHGLEIAVHAIGDRANTIALDCFEETGIRGRIEHAQLVLPADLPRFAQLGVTASMQPWHAIDDWEIAGHYWGRTAAINFGFASLAAAGATIEFGSDAPVAPLDPWGWIAAAVDREPIIGRPWHAEEQVSVRQAIAWSALGRAEVRAGDPGDFALLDQDPYALSAKELTAIEVHATAVAGRWVHGPDAE</sequence>
<name>A0A917SFP8_9ACTN</name>
<dbReference type="Gene3D" id="2.30.40.10">
    <property type="entry name" value="Urease, subunit C, domain 1"/>
    <property type="match status" value="1"/>
</dbReference>
<proteinExistence type="predicted"/>
<dbReference type="PANTHER" id="PTHR22642">
    <property type="entry name" value="IMIDAZOLONEPROPIONASE"/>
    <property type="match status" value="1"/>
</dbReference>
<gene>
    <name evidence="2" type="ORF">GCM10011575_37140</name>
</gene>
<dbReference type="InterPro" id="IPR011059">
    <property type="entry name" value="Metal-dep_hydrolase_composite"/>
</dbReference>
<organism evidence="2 3">
    <name type="scientific">Microlunatus endophyticus</name>
    <dbReference type="NCBI Taxonomy" id="1716077"/>
    <lineage>
        <taxon>Bacteria</taxon>
        <taxon>Bacillati</taxon>
        <taxon>Actinomycetota</taxon>
        <taxon>Actinomycetes</taxon>
        <taxon>Propionibacteriales</taxon>
        <taxon>Propionibacteriaceae</taxon>
        <taxon>Microlunatus</taxon>
    </lineage>
</organism>
<dbReference type="Gene3D" id="3.10.310.70">
    <property type="match status" value="1"/>
</dbReference>